<gene>
    <name evidence="2" type="ORF">A2557_00610</name>
</gene>
<sequence length="98" mass="10615">MLGSDPGQATIKAQTSQTGGPLVGCHKTNLEMGWKMKESSMAPEPLKPCPKCGGEVFLTVAVSVLCQECRSEWILPRVWNAAQSVLESEERQAAKGQR</sequence>
<evidence type="ECO:0000313" key="2">
    <source>
        <dbReference type="EMBL" id="OGG98988.1"/>
    </source>
</evidence>
<accession>A0A1F6GLJ9</accession>
<name>A0A1F6GLJ9_9PROT</name>
<organism evidence="2 3">
    <name type="scientific">Candidatus Lambdaproteobacteria bacterium RIFOXYD2_FULL_56_26</name>
    <dbReference type="NCBI Taxonomy" id="1817773"/>
    <lineage>
        <taxon>Bacteria</taxon>
        <taxon>Pseudomonadati</taxon>
        <taxon>Pseudomonadota</taxon>
        <taxon>Candidatus Lambdaproteobacteria</taxon>
    </lineage>
</organism>
<feature type="region of interest" description="Disordered" evidence="1">
    <location>
        <begin position="1"/>
        <end position="23"/>
    </location>
</feature>
<dbReference type="AlphaFoldDB" id="A0A1F6GLJ9"/>
<proteinExistence type="predicted"/>
<dbReference type="EMBL" id="MFNF01000063">
    <property type="protein sequence ID" value="OGG98988.1"/>
    <property type="molecule type" value="Genomic_DNA"/>
</dbReference>
<reference evidence="2 3" key="1">
    <citation type="journal article" date="2016" name="Nat. Commun.">
        <title>Thousands of microbial genomes shed light on interconnected biogeochemical processes in an aquifer system.</title>
        <authorList>
            <person name="Anantharaman K."/>
            <person name="Brown C.T."/>
            <person name="Hug L.A."/>
            <person name="Sharon I."/>
            <person name="Castelle C.J."/>
            <person name="Probst A.J."/>
            <person name="Thomas B.C."/>
            <person name="Singh A."/>
            <person name="Wilkins M.J."/>
            <person name="Karaoz U."/>
            <person name="Brodie E.L."/>
            <person name="Williams K.H."/>
            <person name="Hubbard S.S."/>
            <person name="Banfield J.F."/>
        </authorList>
    </citation>
    <scope>NUCLEOTIDE SEQUENCE [LARGE SCALE GENOMIC DNA]</scope>
</reference>
<comment type="caution">
    <text evidence="2">The sequence shown here is derived from an EMBL/GenBank/DDBJ whole genome shotgun (WGS) entry which is preliminary data.</text>
</comment>
<protein>
    <submittedName>
        <fullName evidence="2">Uncharacterized protein</fullName>
    </submittedName>
</protein>
<evidence type="ECO:0000256" key="1">
    <source>
        <dbReference type="SAM" id="MobiDB-lite"/>
    </source>
</evidence>
<evidence type="ECO:0000313" key="3">
    <source>
        <dbReference type="Proteomes" id="UP000177583"/>
    </source>
</evidence>
<dbReference type="Proteomes" id="UP000177583">
    <property type="component" value="Unassembled WGS sequence"/>
</dbReference>